<gene>
    <name evidence="2" type="ORF">D3Y57_01000</name>
</gene>
<dbReference type="AlphaFoldDB" id="A0A494TH35"/>
<evidence type="ECO:0000259" key="1">
    <source>
        <dbReference type="Pfam" id="PF00565"/>
    </source>
</evidence>
<organism evidence="2 3">
    <name type="scientific">Sphingomonas paeninsulae</name>
    <dbReference type="NCBI Taxonomy" id="2319844"/>
    <lineage>
        <taxon>Bacteria</taxon>
        <taxon>Pseudomonadati</taxon>
        <taxon>Pseudomonadota</taxon>
        <taxon>Alphaproteobacteria</taxon>
        <taxon>Sphingomonadales</taxon>
        <taxon>Sphingomonadaceae</taxon>
        <taxon>Sphingomonas</taxon>
    </lineage>
</organism>
<dbReference type="Pfam" id="PF00565">
    <property type="entry name" value="SNase"/>
    <property type="match status" value="1"/>
</dbReference>
<dbReference type="Gene3D" id="2.40.50.90">
    <property type="match status" value="1"/>
</dbReference>
<protein>
    <submittedName>
        <fullName evidence="2">Thermonuclease family protein</fullName>
    </submittedName>
</protein>
<dbReference type="InterPro" id="IPR016071">
    <property type="entry name" value="Staphylococal_nuclease_OB-fold"/>
</dbReference>
<sequence length="113" mass="12499">MGCRVTDGDTIRCGDERIRLLAIDAPELPGHCRTGRDCVPGDPYASSDSLHEAMVGAIRIERYGTDRYGRTLGSLTSDKGNLSCWQLSHHHAVYKVAWDNLMKIARTCPRAVL</sequence>
<accession>A0A494TH35</accession>
<keyword evidence="2" id="KW-0614">Plasmid</keyword>
<dbReference type="EMBL" id="CP032827">
    <property type="protein sequence ID" value="AYJ84748.1"/>
    <property type="molecule type" value="Genomic_DNA"/>
</dbReference>
<dbReference type="InterPro" id="IPR035437">
    <property type="entry name" value="SNase_OB-fold_sf"/>
</dbReference>
<dbReference type="Proteomes" id="UP000276254">
    <property type="component" value="Plasmid unnamed2"/>
</dbReference>
<evidence type="ECO:0000313" key="3">
    <source>
        <dbReference type="Proteomes" id="UP000276254"/>
    </source>
</evidence>
<reference evidence="2 3" key="1">
    <citation type="submission" date="2018-09" db="EMBL/GenBank/DDBJ databases">
        <title>Sphingomonas peninsula sp. nov., isolated from fildes peninsula, Antarctic soil.</title>
        <authorList>
            <person name="Yingchao G."/>
        </authorList>
    </citation>
    <scope>NUCLEOTIDE SEQUENCE [LARGE SCALE GENOMIC DNA]</scope>
    <source>
        <strain evidence="2 3">YZ-8</strain>
        <plasmid evidence="2 3">unnamed2</plasmid>
    </source>
</reference>
<dbReference type="OrthoDB" id="9805504at2"/>
<evidence type="ECO:0000313" key="2">
    <source>
        <dbReference type="EMBL" id="AYJ84748.1"/>
    </source>
</evidence>
<dbReference type="SUPFAM" id="SSF50199">
    <property type="entry name" value="Staphylococcal nuclease"/>
    <property type="match status" value="1"/>
</dbReference>
<proteinExistence type="predicted"/>
<feature type="domain" description="TNase-like" evidence="1">
    <location>
        <begin position="17"/>
        <end position="82"/>
    </location>
</feature>
<name>A0A494TH35_SPHPE</name>
<geneLocation type="plasmid" evidence="2">
    <name>unnamed2</name>
</geneLocation>
<dbReference type="KEGG" id="spha:D3Y57_01000"/>
<keyword evidence="3" id="KW-1185">Reference proteome</keyword>